<evidence type="ECO:0000313" key="3">
    <source>
        <dbReference type="Proteomes" id="UP000608154"/>
    </source>
</evidence>
<feature type="region of interest" description="Disordered" evidence="1">
    <location>
        <begin position="1"/>
        <end position="34"/>
    </location>
</feature>
<reference evidence="2" key="2">
    <citation type="submission" date="2020-09" db="EMBL/GenBank/DDBJ databases">
        <authorList>
            <person name="Sun Q."/>
            <person name="Zhou Y."/>
        </authorList>
    </citation>
    <scope>NUCLEOTIDE SEQUENCE</scope>
    <source>
        <strain evidence="2">CGMCC 1.15095</strain>
    </source>
</reference>
<dbReference type="AlphaFoldDB" id="A0A916TTQ4"/>
<gene>
    <name evidence="2" type="ORF">GCM10011494_27750</name>
</gene>
<keyword evidence="3" id="KW-1185">Reference proteome</keyword>
<dbReference type="EMBL" id="BMHK01000019">
    <property type="protein sequence ID" value="GGC07581.1"/>
    <property type="molecule type" value="Genomic_DNA"/>
</dbReference>
<evidence type="ECO:0000256" key="1">
    <source>
        <dbReference type="SAM" id="MobiDB-lite"/>
    </source>
</evidence>
<dbReference type="Proteomes" id="UP000608154">
    <property type="component" value="Unassembled WGS sequence"/>
</dbReference>
<dbReference type="RefSeq" id="WP_188772149.1">
    <property type="nucleotide sequence ID" value="NZ_BMHK01000019.1"/>
</dbReference>
<name>A0A916TTQ4_9SPHN</name>
<comment type="caution">
    <text evidence="2">The sequence shown here is derived from an EMBL/GenBank/DDBJ whole genome shotgun (WGS) entry which is preliminary data.</text>
</comment>
<reference evidence="2" key="1">
    <citation type="journal article" date="2014" name="Int. J. Syst. Evol. Microbiol.">
        <title>Complete genome sequence of Corynebacterium casei LMG S-19264T (=DSM 44701T), isolated from a smear-ripened cheese.</title>
        <authorList>
            <consortium name="US DOE Joint Genome Institute (JGI-PGF)"/>
            <person name="Walter F."/>
            <person name="Albersmeier A."/>
            <person name="Kalinowski J."/>
            <person name="Ruckert C."/>
        </authorList>
    </citation>
    <scope>NUCLEOTIDE SEQUENCE</scope>
    <source>
        <strain evidence="2">CGMCC 1.15095</strain>
    </source>
</reference>
<protein>
    <submittedName>
        <fullName evidence="2">Uncharacterized protein</fullName>
    </submittedName>
</protein>
<accession>A0A916TTQ4</accession>
<proteinExistence type="predicted"/>
<sequence>MDYTSELTERDAVHSHEDGDVTASPASAPASAPASTIVEPFGKVAALAYSQWETLRGEAELPTISHSHRSESRLFTPNCVQVVWDEQVSVPTISYLGKDLAQRLASLSGAAWPNLPIESPLVVLLHDVSLRAIRLKDAMEFDEQIIDSDGQVRALQGIALPFAGDGAGTFLVDVLFNLDSPSRIIAEAEQKTRSAPPPEDVLLLEQEIDPEEMPRPAQTPPQQPVLFVCVSDEDRPPARPPEPEFPRSMARALALFSNAAPSPTKGKRDGRTVDVPLLLTEALEDGSEPEVEPVHGAAFAAGDHLLLSLQIARDRAAAASGSEERSHIALYKAIGAAYDFALHATAAPERFDRIVEEAGLKAQVRAPITPAVKLIFGTAYDRTRLAEYATALSHALRVGLPAGSFADYLQAFDGGLKGVIKAERQLRRKAKPAANSRLEKIARKLRNEPVRAFEGLEPDGEEFALVIARRMPDGSVSLVGEIPPDERLLCSAAQKFFKKQP</sequence>
<feature type="compositionally biased region" description="Low complexity" evidence="1">
    <location>
        <begin position="23"/>
        <end position="34"/>
    </location>
</feature>
<organism evidence="2 3">
    <name type="scientific">Novosphingobium endophyticum</name>
    <dbReference type="NCBI Taxonomy" id="1955250"/>
    <lineage>
        <taxon>Bacteria</taxon>
        <taxon>Pseudomonadati</taxon>
        <taxon>Pseudomonadota</taxon>
        <taxon>Alphaproteobacteria</taxon>
        <taxon>Sphingomonadales</taxon>
        <taxon>Sphingomonadaceae</taxon>
        <taxon>Novosphingobium</taxon>
    </lineage>
</organism>
<evidence type="ECO:0000313" key="2">
    <source>
        <dbReference type="EMBL" id="GGC07581.1"/>
    </source>
</evidence>
<feature type="compositionally biased region" description="Basic and acidic residues" evidence="1">
    <location>
        <begin position="7"/>
        <end position="19"/>
    </location>
</feature>